<protein>
    <submittedName>
        <fullName evidence="1">Uncharacterized protein</fullName>
    </submittedName>
</protein>
<gene>
    <name evidence="1" type="ORF">EJB05_01638</name>
</gene>
<dbReference type="EMBL" id="RWGY01000002">
    <property type="protein sequence ID" value="TVU50272.1"/>
    <property type="molecule type" value="Genomic_DNA"/>
</dbReference>
<organism evidence="1 2">
    <name type="scientific">Eragrostis curvula</name>
    <name type="common">weeping love grass</name>
    <dbReference type="NCBI Taxonomy" id="38414"/>
    <lineage>
        <taxon>Eukaryota</taxon>
        <taxon>Viridiplantae</taxon>
        <taxon>Streptophyta</taxon>
        <taxon>Embryophyta</taxon>
        <taxon>Tracheophyta</taxon>
        <taxon>Spermatophyta</taxon>
        <taxon>Magnoliopsida</taxon>
        <taxon>Liliopsida</taxon>
        <taxon>Poales</taxon>
        <taxon>Poaceae</taxon>
        <taxon>PACMAD clade</taxon>
        <taxon>Chloridoideae</taxon>
        <taxon>Eragrostideae</taxon>
        <taxon>Eragrostidinae</taxon>
        <taxon>Eragrostis</taxon>
    </lineage>
</organism>
<evidence type="ECO:0000313" key="2">
    <source>
        <dbReference type="Proteomes" id="UP000324897"/>
    </source>
</evidence>
<dbReference type="Proteomes" id="UP000324897">
    <property type="component" value="Chromosome 6"/>
</dbReference>
<accession>A0A5J9WNH6</accession>
<sequence>MGRIEALQRLMETFWFWRSPRRLSMPSVHLAKPSSLVVVAFWLERSPLFWSVMPDEGVLAQVPCSLVARSPPSPAMPGEGVE</sequence>
<reference evidence="1 2" key="1">
    <citation type="journal article" date="2019" name="Sci. Rep.">
        <title>A high-quality genome of Eragrostis curvula grass provides insights into Poaceae evolution and supports new strategies to enhance forage quality.</title>
        <authorList>
            <person name="Carballo J."/>
            <person name="Santos B.A.C.M."/>
            <person name="Zappacosta D."/>
            <person name="Garbus I."/>
            <person name="Selva J.P."/>
            <person name="Gallo C.A."/>
            <person name="Diaz A."/>
            <person name="Albertini E."/>
            <person name="Caccamo M."/>
            <person name="Echenique V."/>
        </authorList>
    </citation>
    <scope>NUCLEOTIDE SEQUENCE [LARGE SCALE GENOMIC DNA]</scope>
    <source>
        <strain evidence="2">cv. Victoria</strain>
        <tissue evidence="1">Leaf</tissue>
    </source>
</reference>
<comment type="caution">
    <text evidence="1">The sequence shown here is derived from an EMBL/GenBank/DDBJ whole genome shotgun (WGS) entry which is preliminary data.</text>
</comment>
<evidence type="ECO:0000313" key="1">
    <source>
        <dbReference type="EMBL" id="TVU50272.1"/>
    </source>
</evidence>
<name>A0A5J9WNH6_9POAL</name>
<dbReference type="AlphaFoldDB" id="A0A5J9WNH6"/>
<proteinExistence type="predicted"/>
<keyword evidence="2" id="KW-1185">Reference proteome</keyword>
<dbReference type="Gramene" id="TVU50272">
    <property type="protein sequence ID" value="TVU50272"/>
    <property type="gene ID" value="EJB05_01638"/>
</dbReference>